<dbReference type="AlphaFoldDB" id="A0AAD5S9F5"/>
<evidence type="ECO:0000259" key="1">
    <source>
        <dbReference type="PROSITE" id="PS50053"/>
    </source>
</evidence>
<dbReference type="Proteomes" id="UP001212841">
    <property type="component" value="Unassembled WGS sequence"/>
</dbReference>
<dbReference type="InterPro" id="IPR000626">
    <property type="entry name" value="Ubiquitin-like_dom"/>
</dbReference>
<dbReference type="PROSITE" id="PS50053">
    <property type="entry name" value="UBIQUITIN_2"/>
    <property type="match status" value="1"/>
</dbReference>
<proteinExistence type="predicted"/>
<keyword evidence="3" id="KW-1185">Reference proteome</keyword>
<dbReference type="EMBL" id="JADGJD010000899">
    <property type="protein sequence ID" value="KAJ3047793.1"/>
    <property type="molecule type" value="Genomic_DNA"/>
</dbReference>
<evidence type="ECO:0000313" key="2">
    <source>
        <dbReference type="EMBL" id="KAJ3047793.1"/>
    </source>
</evidence>
<sequence>MAYQIRIMKSHWVLGFIYIFIDGVTSETTVEALKRKIQIKTNTERDEIRLSSKGKILESYYKIDDKTMRPNLMIDYGIRKDSVVHMSMLSKKYMTRVKVQTSLGSDMDMLPGFC</sequence>
<accession>A0AAD5S9F5</accession>
<dbReference type="CDD" id="cd17039">
    <property type="entry name" value="Ubl_ubiquitin_like"/>
    <property type="match status" value="1"/>
</dbReference>
<gene>
    <name evidence="2" type="ORF">HK097_011161</name>
</gene>
<dbReference type="InterPro" id="IPR029071">
    <property type="entry name" value="Ubiquitin-like_domsf"/>
</dbReference>
<comment type="caution">
    <text evidence="2">The sequence shown here is derived from an EMBL/GenBank/DDBJ whole genome shotgun (WGS) entry which is preliminary data.</text>
</comment>
<feature type="domain" description="Ubiquitin-like" evidence="1">
    <location>
        <begin position="1"/>
        <end position="88"/>
    </location>
</feature>
<dbReference type="Pfam" id="PF00240">
    <property type="entry name" value="ubiquitin"/>
    <property type="match status" value="1"/>
</dbReference>
<reference evidence="2" key="1">
    <citation type="submission" date="2020-05" db="EMBL/GenBank/DDBJ databases">
        <title>Phylogenomic resolution of chytrid fungi.</title>
        <authorList>
            <person name="Stajich J.E."/>
            <person name="Amses K."/>
            <person name="Simmons R."/>
            <person name="Seto K."/>
            <person name="Myers J."/>
            <person name="Bonds A."/>
            <person name="Quandt C.A."/>
            <person name="Barry K."/>
            <person name="Liu P."/>
            <person name="Grigoriev I."/>
            <person name="Longcore J.E."/>
            <person name="James T.Y."/>
        </authorList>
    </citation>
    <scope>NUCLEOTIDE SEQUENCE</scope>
    <source>
        <strain evidence="2">JEL0318</strain>
    </source>
</reference>
<dbReference type="SUPFAM" id="SSF54236">
    <property type="entry name" value="Ubiquitin-like"/>
    <property type="match status" value="1"/>
</dbReference>
<name>A0AAD5S9F5_9FUNG</name>
<organism evidence="2 3">
    <name type="scientific">Rhizophlyctis rosea</name>
    <dbReference type="NCBI Taxonomy" id="64517"/>
    <lineage>
        <taxon>Eukaryota</taxon>
        <taxon>Fungi</taxon>
        <taxon>Fungi incertae sedis</taxon>
        <taxon>Chytridiomycota</taxon>
        <taxon>Chytridiomycota incertae sedis</taxon>
        <taxon>Chytridiomycetes</taxon>
        <taxon>Rhizophlyctidales</taxon>
        <taxon>Rhizophlyctidaceae</taxon>
        <taxon>Rhizophlyctis</taxon>
    </lineage>
</organism>
<protein>
    <recommendedName>
        <fullName evidence="1">Ubiquitin-like domain-containing protein</fullName>
    </recommendedName>
</protein>
<evidence type="ECO:0000313" key="3">
    <source>
        <dbReference type="Proteomes" id="UP001212841"/>
    </source>
</evidence>
<dbReference type="Gene3D" id="3.10.20.90">
    <property type="entry name" value="Phosphatidylinositol 3-kinase Catalytic Subunit, Chain A, domain 1"/>
    <property type="match status" value="1"/>
</dbReference>